<dbReference type="PANTHER" id="PTHR30589:SF0">
    <property type="entry name" value="PHOSPHATIDYLGLYCEROL--PROLIPOPROTEIN DIACYLGLYCERYL TRANSFERASE"/>
    <property type="match status" value="1"/>
</dbReference>
<feature type="binding site" evidence="7">
    <location>
        <position position="130"/>
    </location>
    <ligand>
        <name>a 1,2-diacyl-sn-glycero-3-phospho-(1'-sn-glycerol)</name>
        <dbReference type="ChEBI" id="CHEBI:64716"/>
    </ligand>
</feature>
<dbReference type="HAMAP" id="MF_01147">
    <property type="entry name" value="Lgt"/>
    <property type="match status" value="1"/>
</dbReference>
<comment type="similarity">
    <text evidence="1 7">Belongs to the Lgt family.</text>
</comment>
<feature type="transmembrane region" description="Helical" evidence="7">
    <location>
        <begin position="193"/>
        <end position="210"/>
    </location>
</feature>
<dbReference type="GO" id="GO:0008961">
    <property type="term" value="F:phosphatidylglycerol-prolipoprotein diacylglyceryl transferase activity"/>
    <property type="evidence" value="ECO:0007669"/>
    <property type="project" value="UniProtKB-UniRule"/>
</dbReference>
<comment type="catalytic activity">
    <reaction evidence="7">
        <text>L-cysteinyl-[prolipoprotein] + a 1,2-diacyl-sn-glycero-3-phospho-(1'-sn-glycerol) = an S-1,2-diacyl-sn-glyceryl-L-cysteinyl-[prolipoprotein] + sn-glycerol 1-phosphate + H(+)</text>
        <dbReference type="Rhea" id="RHEA:56712"/>
        <dbReference type="Rhea" id="RHEA-COMP:14679"/>
        <dbReference type="Rhea" id="RHEA-COMP:14680"/>
        <dbReference type="ChEBI" id="CHEBI:15378"/>
        <dbReference type="ChEBI" id="CHEBI:29950"/>
        <dbReference type="ChEBI" id="CHEBI:57685"/>
        <dbReference type="ChEBI" id="CHEBI:64716"/>
        <dbReference type="ChEBI" id="CHEBI:140658"/>
        <dbReference type="EC" id="2.5.1.145"/>
    </reaction>
</comment>
<dbReference type="GO" id="GO:0005886">
    <property type="term" value="C:plasma membrane"/>
    <property type="evidence" value="ECO:0007669"/>
    <property type="project" value="UniProtKB-SubCell"/>
</dbReference>
<comment type="function">
    <text evidence="7">Catalyzes the transfer of the diacylglyceryl group from phosphatidylglycerol to the sulfhydryl group of the N-terminal cysteine of a prolipoprotein, the first step in the formation of mature lipoproteins.</text>
</comment>
<keyword evidence="4 7" id="KW-0812">Transmembrane</keyword>
<accession>A0A9D2C601</accession>
<dbReference type="Pfam" id="PF01790">
    <property type="entry name" value="LGT"/>
    <property type="match status" value="1"/>
</dbReference>
<keyword evidence="6 7" id="KW-0472">Membrane</keyword>
<dbReference type="EMBL" id="DXDD01000024">
    <property type="protein sequence ID" value="HIY59440.1"/>
    <property type="molecule type" value="Genomic_DNA"/>
</dbReference>
<evidence type="ECO:0000256" key="7">
    <source>
        <dbReference type="HAMAP-Rule" id="MF_01147"/>
    </source>
</evidence>
<feature type="transmembrane region" description="Helical" evidence="7">
    <location>
        <begin position="13"/>
        <end position="33"/>
    </location>
</feature>
<evidence type="ECO:0000256" key="4">
    <source>
        <dbReference type="ARBA" id="ARBA00022692"/>
    </source>
</evidence>
<comment type="pathway">
    <text evidence="7">Protein modification; lipoprotein biosynthesis (diacylglyceryl transfer).</text>
</comment>
<evidence type="ECO:0000256" key="1">
    <source>
        <dbReference type="ARBA" id="ARBA00007150"/>
    </source>
</evidence>
<protein>
    <recommendedName>
        <fullName evidence="7">Phosphatidylglycerol--prolipoprotein diacylglyceryl transferase</fullName>
        <ecNumber evidence="7">2.5.1.145</ecNumber>
    </recommendedName>
</protein>
<evidence type="ECO:0000256" key="3">
    <source>
        <dbReference type="ARBA" id="ARBA00022679"/>
    </source>
</evidence>
<gene>
    <name evidence="7" type="primary">lgt</name>
    <name evidence="9" type="ORF">H9831_01980</name>
</gene>
<dbReference type="AlphaFoldDB" id="A0A9D2C601"/>
<feature type="transmembrane region" description="Helical" evidence="7">
    <location>
        <begin position="117"/>
        <end position="143"/>
    </location>
</feature>
<feature type="transmembrane region" description="Helical" evidence="7">
    <location>
        <begin position="45"/>
        <end position="64"/>
    </location>
</feature>
<comment type="subcellular location">
    <subcellularLocation>
        <location evidence="7">Cell membrane</location>
        <topology evidence="7">Multi-pass membrane protein</topology>
    </subcellularLocation>
</comment>
<evidence type="ECO:0000256" key="6">
    <source>
        <dbReference type="ARBA" id="ARBA00023136"/>
    </source>
</evidence>
<evidence type="ECO:0000256" key="5">
    <source>
        <dbReference type="ARBA" id="ARBA00022989"/>
    </source>
</evidence>
<dbReference type="NCBIfam" id="NF000778">
    <property type="entry name" value="PRK00052.3-4"/>
    <property type="match status" value="1"/>
</dbReference>
<evidence type="ECO:0000313" key="9">
    <source>
        <dbReference type="EMBL" id="HIY59440.1"/>
    </source>
</evidence>
<evidence type="ECO:0000313" key="10">
    <source>
        <dbReference type="Proteomes" id="UP000824007"/>
    </source>
</evidence>
<feature type="transmembrane region" description="Helical" evidence="7">
    <location>
        <begin position="230"/>
        <end position="250"/>
    </location>
</feature>
<dbReference type="EC" id="2.5.1.145" evidence="7"/>
<evidence type="ECO:0000256" key="2">
    <source>
        <dbReference type="ARBA" id="ARBA00022475"/>
    </source>
</evidence>
<feature type="transmembrane region" description="Helical" evidence="7">
    <location>
        <begin position="84"/>
        <end position="105"/>
    </location>
</feature>
<reference evidence="9" key="2">
    <citation type="submission" date="2021-04" db="EMBL/GenBank/DDBJ databases">
        <authorList>
            <person name="Gilroy R."/>
        </authorList>
    </citation>
    <scope>NUCLEOTIDE SEQUENCE</scope>
    <source>
        <strain evidence="9">ChiSxjej3B15-24422</strain>
    </source>
</reference>
<dbReference type="PANTHER" id="PTHR30589">
    <property type="entry name" value="PROLIPOPROTEIN DIACYLGLYCERYL TRANSFERASE"/>
    <property type="match status" value="1"/>
</dbReference>
<keyword evidence="9" id="KW-0328">Glycosyltransferase</keyword>
<feature type="transmembrane region" description="Helical" evidence="7">
    <location>
        <begin position="163"/>
        <end position="186"/>
    </location>
</feature>
<comment type="caution">
    <text evidence="9">The sequence shown here is derived from an EMBL/GenBank/DDBJ whole genome shotgun (WGS) entry which is preliminary data.</text>
</comment>
<sequence length="317" mass="33414">MKNDLLTIGPVTIHGYGLMIGIGVIAAYLTAEYRAKKLKLDPDQVFSLVIWCLIFGGLGSKLLFCLTTLDQILADPSFLLHSLANGWVVYGGLIGGVLGGFLFCRHKKINFLSYFDLALPSVALAQGFGRIGCFLAGCCYGLPTDSPIGITFTNSAYAPNGVSLIPTQLISSGLDFLHFFVLLFIAKRKKAEGQVGGFYLIFYSVGRFILEYFRGDMARGSVGELSTSQFIAVFTLLAGIGIVLGSRCLASRGVRAFLTGPDGTAFRPEAADDAGEESAAGGNAPDNGESVPDGNASDADASESAGSGASAEKEEEK</sequence>
<name>A0A9D2C601_9FIRM</name>
<dbReference type="InterPro" id="IPR001640">
    <property type="entry name" value="Lgt"/>
</dbReference>
<keyword evidence="5 7" id="KW-1133">Transmembrane helix</keyword>
<keyword evidence="3 7" id="KW-0808">Transferase</keyword>
<dbReference type="Proteomes" id="UP000824007">
    <property type="component" value="Unassembled WGS sequence"/>
</dbReference>
<dbReference type="NCBIfam" id="TIGR00544">
    <property type="entry name" value="lgt"/>
    <property type="match status" value="1"/>
</dbReference>
<evidence type="ECO:0000256" key="8">
    <source>
        <dbReference type="SAM" id="MobiDB-lite"/>
    </source>
</evidence>
<feature type="region of interest" description="Disordered" evidence="8">
    <location>
        <begin position="267"/>
        <end position="317"/>
    </location>
</feature>
<keyword evidence="2 7" id="KW-1003">Cell membrane</keyword>
<proteinExistence type="inferred from homology"/>
<feature type="compositionally biased region" description="Low complexity" evidence="8">
    <location>
        <begin position="296"/>
        <end position="310"/>
    </location>
</feature>
<organism evidence="9 10">
    <name type="scientific">Candidatus Eisenbergiella pullistercoris</name>
    <dbReference type="NCBI Taxonomy" id="2838555"/>
    <lineage>
        <taxon>Bacteria</taxon>
        <taxon>Bacillati</taxon>
        <taxon>Bacillota</taxon>
        <taxon>Clostridia</taxon>
        <taxon>Lachnospirales</taxon>
        <taxon>Lachnospiraceae</taxon>
        <taxon>Eisenbergiella</taxon>
    </lineage>
</organism>
<dbReference type="GO" id="GO:0042158">
    <property type="term" value="P:lipoprotein biosynthetic process"/>
    <property type="evidence" value="ECO:0007669"/>
    <property type="project" value="UniProtKB-UniRule"/>
</dbReference>
<reference evidence="9" key="1">
    <citation type="journal article" date="2021" name="PeerJ">
        <title>Extensive microbial diversity within the chicken gut microbiome revealed by metagenomics and culture.</title>
        <authorList>
            <person name="Gilroy R."/>
            <person name="Ravi A."/>
            <person name="Getino M."/>
            <person name="Pursley I."/>
            <person name="Horton D.L."/>
            <person name="Alikhan N.F."/>
            <person name="Baker D."/>
            <person name="Gharbi K."/>
            <person name="Hall N."/>
            <person name="Watson M."/>
            <person name="Adriaenssens E.M."/>
            <person name="Foster-Nyarko E."/>
            <person name="Jarju S."/>
            <person name="Secka A."/>
            <person name="Antonio M."/>
            <person name="Oren A."/>
            <person name="Chaudhuri R.R."/>
            <person name="La Ragione R."/>
            <person name="Hildebrand F."/>
            <person name="Pallen M.J."/>
        </authorList>
    </citation>
    <scope>NUCLEOTIDE SEQUENCE</scope>
    <source>
        <strain evidence="9">ChiSxjej3B15-24422</strain>
    </source>
</reference>